<accession>V6T7Q8</accession>
<evidence type="ECO:0000313" key="1">
    <source>
        <dbReference type="EMBL" id="ESU34928.1"/>
    </source>
</evidence>
<reference evidence="2" key="1">
    <citation type="submission" date="2012-02" db="EMBL/GenBank/DDBJ databases">
        <title>Genome sequencing of Giardia lamblia Genotypes A2 and B isolates (DH and GS) and comparative analysis with the genomes of Genotypes A1 and E (WB and Pig).</title>
        <authorList>
            <person name="Adam R."/>
            <person name="Dahlstrom E."/>
            <person name="Martens C."/>
            <person name="Bruno D."/>
            <person name="Barbian K."/>
            <person name="Porcella S.F."/>
            <person name="Nash T."/>
        </authorList>
    </citation>
    <scope>NUCLEOTIDE SEQUENCE</scope>
    <source>
        <strain evidence="2">DH</strain>
    </source>
</reference>
<comment type="caution">
    <text evidence="1">The sequence shown here is derived from an EMBL/GenBank/DDBJ whole genome shotgun (WGS) entry which is preliminary data.</text>
</comment>
<gene>
    <name evidence="1" type="ORF">DHA2_154098</name>
</gene>
<dbReference type="Proteomes" id="UP000018320">
    <property type="component" value="Unassembled WGS sequence"/>
</dbReference>
<dbReference type="EMBL" id="AHGT01000116">
    <property type="protein sequence ID" value="ESU34928.1"/>
    <property type="molecule type" value="Genomic_DNA"/>
</dbReference>
<organism evidence="1 2">
    <name type="scientific">Giardia intestinalis</name>
    <name type="common">Giardia lamblia</name>
    <dbReference type="NCBI Taxonomy" id="5741"/>
    <lineage>
        <taxon>Eukaryota</taxon>
        <taxon>Metamonada</taxon>
        <taxon>Diplomonadida</taxon>
        <taxon>Hexamitidae</taxon>
        <taxon>Giardiinae</taxon>
        <taxon>Giardia</taxon>
    </lineage>
</organism>
<dbReference type="VEuPathDB" id="GiardiaDB:DHA2_154098"/>
<protein>
    <submittedName>
        <fullName evidence="1">Uncharacterized protein</fullName>
    </submittedName>
</protein>
<sequence>VVPMVNYAPLVEIASDKADYEKFDRRRTKLQQNN</sequence>
<name>V6T7Q8_GIAIN</name>
<dbReference type="AlphaFoldDB" id="V6T7Q8"/>
<reference evidence="1 2" key="2">
    <citation type="journal article" date="2013" name="Genome Biol. Evol.">
        <title>Genome sequencing of Giardia lamblia genotypes A2 and B isolates (DH and GS) and comparative analysis with the genomes of genotypes A1 and E (WB and Pig).</title>
        <authorList>
            <person name="Adam R.D."/>
            <person name="Dahlstrom E.W."/>
            <person name="Martens C.A."/>
            <person name="Bruno D.P."/>
            <person name="Barbian K.D."/>
            <person name="Ricklefs S.M."/>
            <person name="Hernandez M.M."/>
            <person name="Narla N.P."/>
            <person name="Patel R.B."/>
            <person name="Porcella S.F."/>
            <person name="Nash T.E."/>
        </authorList>
    </citation>
    <scope>NUCLEOTIDE SEQUENCE [LARGE SCALE GENOMIC DNA]</scope>
    <source>
        <strain evidence="1 2">DH</strain>
    </source>
</reference>
<evidence type="ECO:0000313" key="2">
    <source>
        <dbReference type="Proteomes" id="UP000018320"/>
    </source>
</evidence>
<feature type="non-terminal residue" evidence="1">
    <location>
        <position position="1"/>
    </location>
</feature>
<proteinExistence type="predicted"/>